<dbReference type="Pfam" id="PF08240">
    <property type="entry name" value="ADH_N"/>
    <property type="match status" value="1"/>
</dbReference>
<dbReference type="SUPFAM" id="SSF51735">
    <property type="entry name" value="NAD(P)-binding Rossmann-fold domains"/>
    <property type="match status" value="1"/>
</dbReference>
<dbReference type="SUPFAM" id="SSF50129">
    <property type="entry name" value="GroES-like"/>
    <property type="match status" value="1"/>
</dbReference>
<evidence type="ECO:0000256" key="4">
    <source>
        <dbReference type="ARBA" id="ARBA00023002"/>
    </source>
</evidence>
<evidence type="ECO:0000256" key="1">
    <source>
        <dbReference type="ARBA" id="ARBA00001947"/>
    </source>
</evidence>
<comment type="cofactor">
    <cofactor evidence="1 5">
        <name>Zn(2+)</name>
        <dbReference type="ChEBI" id="CHEBI:29105"/>
    </cofactor>
</comment>
<keyword evidence="3 5" id="KW-0862">Zinc</keyword>
<dbReference type="Gene3D" id="3.90.180.10">
    <property type="entry name" value="Medium-chain alcohol dehydrogenases, catalytic domain"/>
    <property type="match status" value="1"/>
</dbReference>
<evidence type="ECO:0000259" key="6">
    <source>
        <dbReference type="SMART" id="SM00829"/>
    </source>
</evidence>
<dbReference type="SMART" id="SM00829">
    <property type="entry name" value="PKS_ER"/>
    <property type="match status" value="1"/>
</dbReference>
<keyword evidence="8" id="KW-1185">Reference proteome</keyword>
<dbReference type="InterPro" id="IPR036291">
    <property type="entry name" value="NAD(P)-bd_dom_sf"/>
</dbReference>
<evidence type="ECO:0000256" key="3">
    <source>
        <dbReference type="ARBA" id="ARBA00022833"/>
    </source>
</evidence>
<gene>
    <name evidence="7" type="ORF">RP75_26990</name>
</gene>
<accession>A0ABR5CZT8</accession>
<evidence type="ECO:0000313" key="8">
    <source>
        <dbReference type="Proteomes" id="UP000032564"/>
    </source>
</evidence>
<dbReference type="CDD" id="cd05283">
    <property type="entry name" value="CAD1"/>
    <property type="match status" value="1"/>
</dbReference>
<proteinExistence type="inferred from homology"/>
<dbReference type="Proteomes" id="UP000032564">
    <property type="component" value="Unassembled WGS sequence"/>
</dbReference>
<evidence type="ECO:0000256" key="5">
    <source>
        <dbReference type="RuleBase" id="RU361277"/>
    </source>
</evidence>
<dbReference type="InterPro" id="IPR013154">
    <property type="entry name" value="ADH-like_N"/>
</dbReference>
<dbReference type="InterPro" id="IPR047109">
    <property type="entry name" value="CAD-like"/>
</dbReference>
<dbReference type="PANTHER" id="PTHR42683">
    <property type="entry name" value="ALDEHYDE REDUCTASE"/>
    <property type="match status" value="1"/>
</dbReference>
<dbReference type="EMBL" id="JWIT01000038">
    <property type="protein sequence ID" value="KJF70340.1"/>
    <property type="molecule type" value="Genomic_DNA"/>
</dbReference>
<dbReference type="InterPro" id="IPR011032">
    <property type="entry name" value="GroES-like_sf"/>
</dbReference>
<dbReference type="Pfam" id="PF00107">
    <property type="entry name" value="ADH_zinc_N"/>
    <property type="match status" value="1"/>
</dbReference>
<name>A0ABR5CZT8_9HYPH</name>
<dbReference type="InterPro" id="IPR013149">
    <property type="entry name" value="ADH-like_C"/>
</dbReference>
<dbReference type="Gene3D" id="3.40.50.720">
    <property type="entry name" value="NAD(P)-binding Rossmann-like Domain"/>
    <property type="match status" value="1"/>
</dbReference>
<protein>
    <submittedName>
        <fullName evidence="7">Hydroxyacid dehydrogenase</fullName>
    </submittedName>
</protein>
<feature type="domain" description="Enoyl reductase (ER)" evidence="6">
    <location>
        <begin position="7"/>
        <end position="341"/>
    </location>
</feature>
<comment type="caution">
    <text evidence="7">The sequence shown here is derived from an EMBL/GenBank/DDBJ whole genome shotgun (WGS) entry which is preliminary data.</text>
</comment>
<organism evidence="7 8">
    <name type="scientific">Agrobacterium arsenijevicii</name>
    <dbReference type="NCBI Taxonomy" id="1585697"/>
    <lineage>
        <taxon>Bacteria</taxon>
        <taxon>Pseudomonadati</taxon>
        <taxon>Pseudomonadota</taxon>
        <taxon>Alphaproteobacteria</taxon>
        <taxon>Hyphomicrobiales</taxon>
        <taxon>Rhizobiaceae</taxon>
        <taxon>Rhizobium/Agrobacterium group</taxon>
        <taxon>Agrobacterium</taxon>
    </lineage>
</organism>
<dbReference type="PROSITE" id="PS00059">
    <property type="entry name" value="ADH_ZINC"/>
    <property type="match status" value="1"/>
</dbReference>
<keyword evidence="2 5" id="KW-0479">Metal-binding</keyword>
<dbReference type="InterPro" id="IPR002328">
    <property type="entry name" value="ADH_Zn_CS"/>
</dbReference>
<sequence>MPALGYAVTASEQPLERYSFSRRAVGRDDVLIDILYCGICHTDVHAARNDFGNTVFPLMPGHEIVGRVSAIGSAVTRFKVGDAVGVGCMVDSCGTCEFCMSGLEQFCTAGNVQTYGFSRARGTNFLGGYANKIVVKENFVISIPTSLDLARAAPLLCAGITTFSPMQHWSIGEGSKVAIVGLGGLGHIALKLAVSRGADVTVLTTTPAKRDDAMAMGATDVVVWSDADALKPLATRFDSILTTLPYPFDPNLFLGLLKVDGTMINVGLIGSFTQPVNNVLLMLGRRSINSSMIGGIAETQQVINYCAERTIQADIEMIPISQVNEAMNRVVNKEVRYRFVIDMRTLV</sequence>
<dbReference type="InterPro" id="IPR020843">
    <property type="entry name" value="ER"/>
</dbReference>
<evidence type="ECO:0000313" key="7">
    <source>
        <dbReference type="EMBL" id="KJF70340.1"/>
    </source>
</evidence>
<comment type="similarity">
    <text evidence="5">Belongs to the zinc-containing alcohol dehydrogenase family.</text>
</comment>
<reference evidence="7 8" key="1">
    <citation type="submission" date="2014-12" db="EMBL/GenBank/DDBJ databases">
        <authorList>
            <person name="Kuzmanovic N."/>
            <person name="Pulawska J."/>
            <person name="Obradovic A."/>
        </authorList>
    </citation>
    <scope>NUCLEOTIDE SEQUENCE [LARGE SCALE GENOMIC DNA]</scope>
    <source>
        <strain evidence="7 8">KFB 330</strain>
    </source>
</reference>
<evidence type="ECO:0000256" key="2">
    <source>
        <dbReference type="ARBA" id="ARBA00022723"/>
    </source>
</evidence>
<keyword evidence="4" id="KW-0560">Oxidoreductase</keyword>